<dbReference type="RefSeq" id="WP_347703080.1">
    <property type="nucleotide sequence ID" value="NZ_JBDPZD010000001.1"/>
</dbReference>
<comment type="caution">
    <text evidence="1">The sequence shown here is derived from an EMBL/GenBank/DDBJ whole genome shotgun (WGS) entry which is preliminary data.</text>
</comment>
<dbReference type="Proteomes" id="UP001495147">
    <property type="component" value="Unassembled WGS sequence"/>
</dbReference>
<name>A0ABV0FWG2_9BURK</name>
<accession>A0ABV0FWG2</accession>
<gene>
    <name evidence="1" type="ORF">ABDJ85_02150</name>
</gene>
<organism evidence="1 2">
    <name type="scientific">Roseateles paludis</name>
    <dbReference type="NCBI Taxonomy" id="3145238"/>
    <lineage>
        <taxon>Bacteria</taxon>
        <taxon>Pseudomonadati</taxon>
        <taxon>Pseudomonadota</taxon>
        <taxon>Betaproteobacteria</taxon>
        <taxon>Burkholderiales</taxon>
        <taxon>Sphaerotilaceae</taxon>
        <taxon>Roseateles</taxon>
    </lineage>
</organism>
<sequence length="241" mass="25638">MRALVVLLLVLNLGFFAWSRGWLDRITGVPAQGSSEAHRLQRQEHPERIEILDAATTAALTQQTCLELGPLDGDAPLAAAQAALRASNLVTGEWLTRTAEQPGSFVVATIRLDNAEFRARKEATYKQLKLDTEPLTGLPAEQPALVLGRFATEAQAHAELASLDKRGLKGLRVLQVRAPSRQHYLVLREADGITASKLRGLKDPALSVGFKTCSPATNSALPPVAAAAASAPLIAGSAASR</sequence>
<keyword evidence="2" id="KW-1185">Reference proteome</keyword>
<proteinExistence type="predicted"/>
<reference evidence="1 2" key="1">
    <citation type="submission" date="2024-05" db="EMBL/GenBank/DDBJ databases">
        <title>Roseateles sp. DJS-2-20 16S ribosomal RNA gene Genome sequencing and assembly.</title>
        <authorList>
            <person name="Woo H."/>
        </authorList>
    </citation>
    <scope>NUCLEOTIDE SEQUENCE [LARGE SCALE GENOMIC DNA]</scope>
    <source>
        <strain evidence="1 2">DJS-2-20</strain>
    </source>
</reference>
<evidence type="ECO:0000313" key="1">
    <source>
        <dbReference type="EMBL" id="MEO3690248.1"/>
    </source>
</evidence>
<dbReference type="EMBL" id="JBDPZD010000001">
    <property type="protein sequence ID" value="MEO3690248.1"/>
    <property type="molecule type" value="Genomic_DNA"/>
</dbReference>
<evidence type="ECO:0008006" key="3">
    <source>
        <dbReference type="Google" id="ProtNLM"/>
    </source>
</evidence>
<evidence type="ECO:0000313" key="2">
    <source>
        <dbReference type="Proteomes" id="UP001495147"/>
    </source>
</evidence>
<protein>
    <recommendedName>
        <fullName evidence="3">SPOR domain-containing protein</fullName>
    </recommendedName>
</protein>